<dbReference type="SUPFAM" id="SSF54495">
    <property type="entry name" value="UBC-like"/>
    <property type="match status" value="1"/>
</dbReference>
<keyword evidence="4" id="KW-1185">Reference proteome</keyword>
<sequence>MTMSAEMQAEELEVLRSIYEGDPSYIEVDEKTFQYKYGEDGDIKSFLVEVKWTENYPDELPNINLDAFYNKHILPAVKEHVVDQVRQQADTMLGMSMTFTLFEWVKESVAELMAEQTAAPPVSQATEEVEQLTITQEGGGGIKKEKKEQLSKQQKRRAWDRAQVGGGGERARGWDWVDIIRHLSQTAPS</sequence>
<dbReference type="EMBL" id="VIIS01001607">
    <property type="protein sequence ID" value="KAF0295617.1"/>
    <property type="molecule type" value="Genomic_DNA"/>
</dbReference>
<dbReference type="SMART" id="SM00591">
    <property type="entry name" value="RWD"/>
    <property type="match status" value="1"/>
</dbReference>
<gene>
    <name evidence="3" type="primary">RWDD4_1</name>
    <name evidence="3" type="ORF">FJT64_006898</name>
</gene>
<accession>A0A6A4W0M8</accession>
<dbReference type="PROSITE" id="PS50908">
    <property type="entry name" value="RWD"/>
    <property type="match status" value="1"/>
</dbReference>
<dbReference type="OrthoDB" id="10045773at2759"/>
<comment type="caution">
    <text evidence="3">The sequence shown here is derived from an EMBL/GenBank/DDBJ whole genome shotgun (WGS) entry which is preliminary data.</text>
</comment>
<dbReference type="PANTHER" id="PTHR21275">
    <property type="entry name" value="RWD DOMAIN-CONTAINING PROTEIN 4"/>
    <property type="match status" value="1"/>
</dbReference>
<dbReference type="AlphaFoldDB" id="A0A6A4W0M8"/>
<dbReference type="InterPro" id="IPR016135">
    <property type="entry name" value="UBQ-conjugating_enzyme/RWD"/>
</dbReference>
<dbReference type="InterPro" id="IPR006575">
    <property type="entry name" value="RWD_dom"/>
</dbReference>
<proteinExistence type="predicted"/>
<evidence type="ECO:0000313" key="3">
    <source>
        <dbReference type="EMBL" id="KAF0295618.1"/>
    </source>
</evidence>
<evidence type="ECO:0000259" key="2">
    <source>
        <dbReference type="PROSITE" id="PS50908"/>
    </source>
</evidence>
<protein>
    <submittedName>
        <fullName evidence="3">RWD domain-containing protein 4</fullName>
    </submittedName>
</protein>
<dbReference type="Gene3D" id="3.10.110.10">
    <property type="entry name" value="Ubiquitin Conjugating Enzyme"/>
    <property type="match status" value="1"/>
</dbReference>
<dbReference type="Proteomes" id="UP000440578">
    <property type="component" value="Unassembled WGS sequence"/>
</dbReference>
<feature type="domain" description="RWD" evidence="2">
    <location>
        <begin position="10"/>
        <end position="112"/>
    </location>
</feature>
<dbReference type="Pfam" id="PF05773">
    <property type="entry name" value="RWD"/>
    <property type="match status" value="1"/>
</dbReference>
<dbReference type="InterPro" id="IPR042770">
    <property type="entry name" value="RWDD4"/>
</dbReference>
<dbReference type="CDD" id="cd23817">
    <property type="entry name" value="RWD-RWDD4"/>
    <property type="match status" value="1"/>
</dbReference>
<dbReference type="PANTHER" id="PTHR21275:SF1">
    <property type="entry name" value="RWD DOMAIN-CONTAINING PROTEIN 4"/>
    <property type="match status" value="1"/>
</dbReference>
<dbReference type="EMBL" id="VIIS01001607">
    <property type="protein sequence ID" value="KAF0295618.1"/>
    <property type="molecule type" value="Genomic_DNA"/>
</dbReference>
<organism evidence="3 4">
    <name type="scientific">Amphibalanus amphitrite</name>
    <name type="common">Striped barnacle</name>
    <name type="synonym">Balanus amphitrite</name>
    <dbReference type="NCBI Taxonomy" id="1232801"/>
    <lineage>
        <taxon>Eukaryota</taxon>
        <taxon>Metazoa</taxon>
        <taxon>Ecdysozoa</taxon>
        <taxon>Arthropoda</taxon>
        <taxon>Crustacea</taxon>
        <taxon>Multicrustacea</taxon>
        <taxon>Cirripedia</taxon>
        <taxon>Thoracica</taxon>
        <taxon>Thoracicalcarea</taxon>
        <taxon>Balanomorpha</taxon>
        <taxon>Balanoidea</taxon>
        <taxon>Balanidae</taxon>
        <taxon>Amphibalaninae</taxon>
        <taxon>Amphibalanus</taxon>
    </lineage>
</organism>
<evidence type="ECO:0000313" key="4">
    <source>
        <dbReference type="Proteomes" id="UP000440578"/>
    </source>
</evidence>
<feature type="region of interest" description="Disordered" evidence="1">
    <location>
        <begin position="134"/>
        <end position="170"/>
    </location>
</feature>
<name>A0A6A4W0M8_AMPAM</name>
<evidence type="ECO:0000256" key="1">
    <source>
        <dbReference type="SAM" id="MobiDB-lite"/>
    </source>
</evidence>
<reference evidence="3 4" key="1">
    <citation type="submission" date="2019-07" db="EMBL/GenBank/DDBJ databases">
        <title>Draft genome assembly of a fouling barnacle, Amphibalanus amphitrite (Darwin, 1854): The first reference genome for Thecostraca.</title>
        <authorList>
            <person name="Kim W."/>
        </authorList>
    </citation>
    <scope>NUCLEOTIDE SEQUENCE [LARGE SCALE GENOMIC DNA]</scope>
    <source>
        <strain evidence="3">SNU_AA5</strain>
        <tissue evidence="3">Soma without cirri and trophi</tissue>
    </source>
</reference>